<comment type="caution">
    <text evidence="4">The sequence shown here is derived from an EMBL/GenBank/DDBJ whole genome shotgun (WGS) entry which is preliminary data.</text>
</comment>
<dbReference type="Gene3D" id="1.10.3210.10">
    <property type="entry name" value="Hypothetical protein af1432"/>
    <property type="match status" value="1"/>
</dbReference>
<keyword evidence="2" id="KW-0812">Transmembrane</keyword>
<gene>
    <name evidence="4" type="ORF">LCGC14_1746610</name>
</gene>
<sequence length="468" mass="50738">MAAQAMIGKLAALAGVSRSATRSRKRTLFLEFTVLFALVALVLVLAAGFAVTRYLASDIRATALNDSETEVTELVGPYIARNLSPEMLAAPLEGTDLAAFETAVQQGVLSSRTVRLNVFNSDGVLVYSSAEAASGETLVERVPTQAALQGEVVSETGKPSSLGEPGLESYTELARIGVPLTEIGSTQAIGVAEVYRDFTPIASHVNAIERSVFISMAAVLGALYLALVILVRRRSNAISHQDANLQDRTDELKSSYNSIVAVLCAALDLHDNVTQGRARHVAEIASVVAWQMGLRKEQVRQIEKATILHDIGKIGVADAVLAKPGPLDDSEWVEMKRHPELGHQIINEIDFLRDAAEVIHAHHERHDGRGYPRGLKGEEIPLGARIFAVVDAYEAMTSHRPYRKALPHRKAIEEIVRNANSQFDREVVRAFLEAEKQGLLDDEPRRGNDEASFAVTGSGKRSPSATDD</sequence>
<accession>A0A0F9H519</accession>
<dbReference type="PROSITE" id="PS51832">
    <property type="entry name" value="HD_GYP"/>
    <property type="match status" value="1"/>
</dbReference>
<dbReference type="EMBL" id="LAZR01016057">
    <property type="protein sequence ID" value="KKM06174.1"/>
    <property type="molecule type" value="Genomic_DNA"/>
</dbReference>
<dbReference type="PANTHER" id="PTHR45228">
    <property type="entry name" value="CYCLIC DI-GMP PHOSPHODIESTERASE TM_0186-RELATED"/>
    <property type="match status" value="1"/>
</dbReference>
<dbReference type="InterPro" id="IPR052020">
    <property type="entry name" value="Cyclic_di-GMP/3'3'-cGAMP_PDE"/>
</dbReference>
<keyword evidence="2" id="KW-1133">Transmembrane helix</keyword>
<name>A0A0F9H519_9ZZZZ</name>
<dbReference type="AlphaFoldDB" id="A0A0F9H519"/>
<feature type="transmembrane region" description="Helical" evidence="2">
    <location>
        <begin position="28"/>
        <end position="51"/>
    </location>
</feature>
<feature type="compositionally biased region" description="Polar residues" evidence="1">
    <location>
        <begin position="459"/>
        <end position="468"/>
    </location>
</feature>
<evidence type="ECO:0000256" key="1">
    <source>
        <dbReference type="SAM" id="MobiDB-lite"/>
    </source>
</evidence>
<dbReference type="InterPro" id="IPR037522">
    <property type="entry name" value="HD_GYP_dom"/>
</dbReference>
<proteinExistence type="predicted"/>
<feature type="compositionally biased region" description="Basic and acidic residues" evidence="1">
    <location>
        <begin position="438"/>
        <end position="449"/>
    </location>
</feature>
<dbReference type="SUPFAM" id="SSF109604">
    <property type="entry name" value="HD-domain/PDEase-like"/>
    <property type="match status" value="1"/>
</dbReference>
<evidence type="ECO:0000313" key="4">
    <source>
        <dbReference type="EMBL" id="KKM06174.1"/>
    </source>
</evidence>
<dbReference type="InterPro" id="IPR003607">
    <property type="entry name" value="HD/PDEase_dom"/>
</dbReference>
<feature type="region of interest" description="Disordered" evidence="1">
    <location>
        <begin position="438"/>
        <end position="468"/>
    </location>
</feature>
<dbReference type="Pfam" id="PF13487">
    <property type="entry name" value="HD_5"/>
    <property type="match status" value="1"/>
</dbReference>
<evidence type="ECO:0000259" key="3">
    <source>
        <dbReference type="PROSITE" id="PS51832"/>
    </source>
</evidence>
<feature type="domain" description="HD-GYP" evidence="3">
    <location>
        <begin position="252"/>
        <end position="447"/>
    </location>
</feature>
<feature type="transmembrane region" description="Helical" evidence="2">
    <location>
        <begin position="212"/>
        <end position="231"/>
    </location>
</feature>
<protein>
    <recommendedName>
        <fullName evidence="3">HD-GYP domain-containing protein</fullName>
    </recommendedName>
</protein>
<dbReference type="SMART" id="SM00471">
    <property type="entry name" value="HDc"/>
    <property type="match status" value="1"/>
</dbReference>
<organism evidence="4">
    <name type="scientific">marine sediment metagenome</name>
    <dbReference type="NCBI Taxonomy" id="412755"/>
    <lineage>
        <taxon>unclassified sequences</taxon>
        <taxon>metagenomes</taxon>
        <taxon>ecological metagenomes</taxon>
    </lineage>
</organism>
<keyword evidence="2" id="KW-0472">Membrane</keyword>
<dbReference type="CDD" id="cd00077">
    <property type="entry name" value="HDc"/>
    <property type="match status" value="1"/>
</dbReference>
<dbReference type="PANTHER" id="PTHR45228:SF5">
    <property type="entry name" value="CYCLIC DI-GMP PHOSPHODIESTERASE VC_1348-RELATED"/>
    <property type="match status" value="1"/>
</dbReference>
<reference evidence="4" key="1">
    <citation type="journal article" date="2015" name="Nature">
        <title>Complex archaea that bridge the gap between prokaryotes and eukaryotes.</title>
        <authorList>
            <person name="Spang A."/>
            <person name="Saw J.H."/>
            <person name="Jorgensen S.L."/>
            <person name="Zaremba-Niedzwiedzka K."/>
            <person name="Martijn J."/>
            <person name="Lind A.E."/>
            <person name="van Eijk R."/>
            <person name="Schleper C."/>
            <person name="Guy L."/>
            <person name="Ettema T.J."/>
        </authorList>
    </citation>
    <scope>NUCLEOTIDE SEQUENCE</scope>
</reference>
<evidence type="ECO:0000256" key="2">
    <source>
        <dbReference type="SAM" id="Phobius"/>
    </source>
</evidence>